<dbReference type="SUPFAM" id="SSF53098">
    <property type="entry name" value="Ribonuclease H-like"/>
    <property type="match status" value="1"/>
</dbReference>
<accession>A0AAD2EAW1</accession>
<dbReference type="PANTHER" id="PTHR47723">
    <property type="entry name" value="OS05G0353850 PROTEIN"/>
    <property type="match status" value="1"/>
</dbReference>
<sequence length="420" mass="46966">MKFDGAALWVKFHILPFAGMSKETGFKGDWYQSRGTATSGGHCGAPVPDDANRASGITVVSCGVDGKVRDTQPKNKEGSAGNLKLNEMEQSKEMTGRYSANSVELKSSEGVSGSDGNWKAEAKRDAEILAYFQNLFTASCEGGNVHFLDNLRGRVTTEMKETLDAEFTVEEIGPVLSIKLNFLRNTSEQRDIMHITNLVISRNSSGELDKLFLCLWGLSYRRNQFIFEQKLLAPLLDINHAFSIAGDFKSANKQRQQGSHHRTGWNAPPERVLKLNVDGALFEDQRRYGIGMIIQDAIGQVIFSASKPEKGNMDPMEAEFLAILRGLQICLSLSIPNLQVESDSPLVVQELTETPAESLFLWGNLIQDIRILMNRFPNINVRHKSRLSNSAAHYLIRNSWHLDDLVVWWSDPSEFVSHIY</sequence>
<feature type="domain" description="RNase H type-1" evidence="1">
    <location>
        <begin position="276"/>
        <end position="395"/>
    </location>
</feature>
<dbReference type="Proteomes" id="UP000834106">
    <property type="component" value="Chromosome 20"/>
</dbReference>
<evidence type="ECO:0000313" key="2">
    <source>
        <dbReference type="EMBL" id="CAI9783849.1"/>
    </source>
</evidence>
<dbReference type="InterPro" id="IPR044730">
    <property type="entry name" value="RNase_H-like_dom_plant"/>
</dbReference>
<gene>
    <name evidence="2" type="ORF">FPE_LOCUS31279</name>
</gene>
<keyword evidence="3" id="KW-1185">Reference proteome</keyword>
<dbReference type="AlphaFoldDB" id="A0AAD2EAW1"/>
<dbReference type="Pfam" id="PF13456">
    <property type="entry name" value="RVT_3"/>
    <property type="match status" value="1"/>
</dbReference>
<dbReference type="InterPro" id="IPR012337">
    <property type="entry name" value="RNaseH-like_sf"/>
</dbReference>
<proteinExistence type="predicted"/>
<reference evidence="2" key="1">
    <citation type="submission" date="2023-05" db="EMBL/GenBank/DDBJ databases">
        <authorList>
            <person name="Huff M."/>
        </authorList>
    </citation>
    <scope>NUCLEOTIDE SEQUENCE</scope>
</reference>
<dbReference type="GO" id="GO:0004523">
    <property type="term" value="F:RNA-DNA hybrid ribonuclease activity"/>
    <property type="evidence" value="ECO:0007669"/>
    <property type="project" value="InterPro"/>
</dbReference>
<dbReference type="CDD" id="cd06222">
    <property type="entry name" value="RNase_H_like"/>
    <property type="match status" value="1"/>
</dbReference>
<dbReference type="PANTHER" id="PTHR47723:SF19">
    <property type="entry name" value="POLYNUCLEOTIDYL TRANSFERASE, RIBONUCLEASE H-LIKE SUPERFAMILY PROTEIN"/>
    <property type="match status" value="1"/>
</dbReference>
<dbReference type="InterPro" id="IPR036397">
    <property type="entry name" value="RNaseH_sf"/>
</dbReference>
<dbReference type="InterPro" id="IPR002156">
    <property type="entry name" value="RNaseH_domain"/>
</dbReference>
<protein>
    <recommendedName>
        <fullName evidence="1">RNase H type-1 domain-containing protein</fullName>
    </recommendedName>
</protein>
<organism evidence="2 3">
    <name type="scientific">Fraxinus pennsylvanica</name>
    <dbReference type="NCBI Taxonomy" id="56036"/>
    <lineage>
        <taxon>Eukaryota</taxon>
        <taxon>Viridiplantae</taxon>
        <taxon>Streptophyta</taxon>
        <taxon>Embryophyta</taxon>
        <taxon>Tracheophyta</taxon>
        <taxon>Spermatophyta</taxon>
        <taxon>Magnoliopsida</taxon>
        <taxon>eudicotyledons</taxon>
        <taxon>Gunneridae</taxon>
        <taxon>Pentapetalae</taxon>
        <taxon>asterids</taxon>
        <taxon>lamiids</taxon>
        <taxon>Lamiales</taxon>
        <taxon>Oleaceae</taxon>
        <taxon>Oleeae</taxon>
        <taxon>Fraxinus</taxon>
    </lineage>
</organism>
<evidence type="ECO:0000259" key="1">
    <source>
        <dbReference type="Pfam" id="PF13456"/>
    </source>
</evidence>
<name>A0AAD2EAW1_9LAMI</name>
<dbReference type="Gene3D" id="3.30.420.10">
    <property type="entry name" value="Ribonuclease H-like superfamily/Ribonuclease H"/>
    <property type="match status" value="1"/>
</dbReference>
<dbReference type="GO" id="GO:0003676">
    <property type="term" value="F:nucleic acid binding"/>
    <property type="evidence" value="ECO:0007669"/>
    <property type="project" value="InterPro"/>
</dbReference>
<dbReference type="InterPro" id="IPR053151">
    <property type="entry name" value="RNase_H-like"/>
</dbReference>
<evidence type="ECO:0000313" key="3">
    <source>
        <dbReference type="Proteomes" id="UP000834106"/>
    </source>
</evidence>
<dbReference type="EMBL" id="OU503055">
    <property type="protein sequence ID" value="CAI9783849.1"/>
    <property type="molecule type" value="Genomic_DNA"/>
</dbReference>